<proteinExistence type="predicted"/>
<organism evidence="1 2">
    <name type="scientific">Artemisia annua</name>
    <name type="common">Sweet wormwood</name>
    <dbReference type="NCBI Taxonomy" id="35608"/>
    <lineage>
        <taxon>Eukaryota</taxon>
        <taxon>Viridiplantae</taxon>
        <taxon>Streptophyta</taxon>
        <taxon>Embryophyta</taxon>
        <taxon>Tracheophyta</taxon>
        <taxon>Spermatophyta</taxon>
        <taxon>Magnoliopsida</taxon>
        <taxon>eudicotyledons</taxon>
        <taxon>Gunneridae</taxon>
        <taxon>Pentapetalae</taxon>
        <taxon>asterids</taxon>
        <taxon>campanulids</taxon>
        <taxon>Asterales</taxon>
        <taxon>Asteraceae</taxon>
        <taxon>Asteroideae</taxon>
        <taxon>Anthemideae</taxon>
        <taxon>Artemisiinae</taxon>
        <taxon>Artemisia</taxon>
    </lineage>
</organism>
<gene>
    <name evidence="1" type="ORF">CTI12_AA353630</name>
</gene>
<reference evidence="1 2" key="1">
    <citation type="journal article" date="2018" name="Mol. Plant">
        <title>The genome of Artemisia annua provides insight into the evolution of Asteraceae family and artemisinin biosynthesis.</title>
        <authorList>
            <person name="Shen Q."/>
            <person name="Zhang L."/>
            <person name="Liao Z."/>
            <person name="Wang S."/>
            <person name="Yan T."/>
            <person name="Shi P."/>
            <person name="Liu M."/>
            <person name="Fu X."/>
            <person name="Pan Q."/>
            <person name="Wang Y."/>
            <person name="Lv Z."/>
            <person name="Lu X."/>
            <person name="Zhang F."/>
            <person name="Jiang W."/>
            <person name="Ma Y."/>
            <person name="Chen M."/>
            <person name="Hao X."/>
            <person name="Li L."/>
            <person name="Tang Y."/>
            <person name="Lv G."/>
            <person name="Zhou Y."/>
            <person name="Sun X."/>
            <person name="Brodelius P.E."/>
            <person name="Rose J.K.C."/>
            <person name="Tang K."/>
        </authorList>
    </citation>
    <scope>NUCLEOTIDE SEQUENCE [LARGE SCALE GENOMIC DNA]</scope>
    <source>
        <strain evidence="2">cv. Huhao1</strain>
        <tissue evidence="1">Leaf</tissue>
    </source>
</reference>
<evidence type="ECO:0000313" key="1">
    <source>
        <dbReference type="EMBL" id="PWA47787.1"/>
    </source>
</evidence>
<name>A0A2U1LFK4_ARTAN</name>
<sequence length="206" mass="23621">MTKTKREGAITDMIIHPYKKNESIAVTIERGPRVHERYAPFRPSDFGIKEWDMMVPILKKKKNKCVPDLLQTLTNKYKELEEVAKSLGINHQEALESQGLAIPKQAQTIGRKRKEVGQEPEDFIAAFHCNRAPPAGVKFVPNKVIKVPEYGLFFIDELKEKAFQRVSDIHVVETTTLLAYKLMARNYKNPENEDVFRGLDYLHNAG</sequence>
<keyword evidence="2" id="KW-1185">Reference proteome</keyword>
<dbReference type="Proteomes" id="UP000245207">
    <property type="component" value="Unassembled WGS sequence"/>
</dbReference>
<evidence type="ECO:0000313" key="2">
    <source>
        <dbReference type="Proteomes" id="UP000245207"/>
    </source>
</evidence>
<comment type="caution">
    <text evidence="1">The sequence shown here is derived from an EMBL/GenBank/DDBJ whole genome shotgun (WGS) entry which is preliminary data.</text>
</comment>
<dbReference type="EMBL" id="PKPP01009650">
    <property type="protein sequence ID" value="PWA47787.1"/>
    <property type="molecule type" value="Genomic_DNA"/>
</dbReference>
<dbReference type="AlphaFoldDB" id="A0A2U1LFK4"/>
<accession>A0A2U1LFK4</accession>
<protein>
    <submittedName>
        <fullName evidence="1">Uncharacterized protein</fullName>
    </submittedName>
</protein>